<dbReference type="GO" id="GO:0008131">
    <property type="term" value="F:primary methylamine oxidase activity"/>
    <property type="evidence" value="ECO:0007669"/>
    <property type="project" value="InterPro"/>
</dbReference>
<comment type="caution">
    <text evidence="2">The sequence shown here is derived from an EMBL/GenBank/DDBJ whole genome shotgun (WGS) entry which is preliminary data.</text>
</comment>
<dbReference type="OrthoDB" id="264358at2759"/>
<protein>
    <submittedName>
        <fullName evidence="2">Uncharacterized protein</fullName>
    </submittedName>
</protein>
<evidence type="ECO:0000313" key="2">
    <source>
        <dbReference type="EMBL" id="GET93352.1"/>
    </source>
</evidence>
<gene>
    <name evidence="2" type="ORF">LtaPh_3628100</name>
</gene>
<name>A0A640KUZ6_LEITA</name>
<accession>A0A640KUZ6</accession>
<organism evidence="2 3">
    <name type="scientific">Leishmania tarentolae</name>
    <name type="common">Sauroleishmania tarentolae</name>
    <dbReference type="NCBI Taxonomy" id="5689"/>
    <lineage>
        <taxon>Eukaryota</taxon>
        <taxon>Discoba</taxon>
        <taxon>Euglenozoa</taxon>
        <taxon>Kinetoplastea</taxon>
        <taxon>Metakinetoplastina</taxon>
        <taxon>Trypanosomatida</taxon>
        <taxon>Trypanosomatidae</taxon>
        <taxon>Leishmaniinae</taxon>
        <taxon>Leishmania</taxon>
        <taxon>lizard Leishmania</taxon>
    </lineage>
</organism>
<evidence type="ECO:0000313" key="3">
    <source>
        <dbReference type="Proteomes" id="UP000419144"/>
    </source>
</evidence>
<proteinExistence type="predicted"/>
<dbReference type="GO" id="GO:0005507">
    <property type="term" value="F:copper ion binding"/>
    <property type="evidence" value="ECO:0007669"/>
    <property type="project" value="InterPro"/>
</dbReference>
<dbReference type="SUPFAM" id="SSF54416">
    <property type="entry name" value="Amine oxidase N-terminal region"/>
    <property type="match status" value="1"/>
</dbReference>
<dbReference type="VEuPathDB" id="TriTrypDB:LtaPh_3628100"/>
<dbReference type="AlphaFoldDB" id="A0A640KUZ6"/>
<evidence type="ECO:0000256" key="1">
    <source>
        <dbReference type="SAM" id="MobiDB-lite"/>
    </source>
</evidence>
<dbReference type="Proteomes" id="UP000419144">
    <property type="component" value="Unassembled WGS sequence"/>
</dbReference>
<dbReference type="InterPro" id="IPR016182">
    <property type="entry name" value="Cu_amine_oxidase_N-reg"/>
</dbReference>
<dbReference type="GO" id="GO:0009308">
    <property type="term" value="P:amine metabolic process"/>
    <property type="evidence" value="ECO:0007669"/>
    <property type="project" value="InterPro"/>
</dbReference>
<sequence length="1098" mass="118580">MRNIIVVRSWRRIAPLLAQGLSFSAPLCVGLRQCRCSHTGRHADVPPPLATAAMHRRLSFTSGHPSIGNSRIASAMDASGISASWTDLLAQSPSSPGSSSRVALREVTSLCLALEAPKRYAVYRPSNSSTCVNGHTSPAPALATPQHFLQLLARLREALNTSAEAARIAEILVDLLNKPPHPHHPGPWDLTQNEVRTVKATAIQYVMDGMQESGNALVWLTRLLRLTDTSTGEGEGEGEVTESKVPLLSIALSERYGLHSRSPTRRVHCGDADGEWLLTCSPVVLATIAAAMLRSTTKGMKAHALELLEAAALMRLSRTTSRSSGKAVAGSSYCTDMQRGAPEALFDETVAVHCAEAAAVQGDAETVARLIFLLYRARGALGFATLAEHRQRRHRGCGSENTWRRTSSGLILRTSSWFSARWWCRDDGAMAKRTVLVEEDAADMRFEMAAVRLLKSAMHALLYHPQRMSDPVICTVEEALSLWNGLRGATSWLGIAAMGAELLRYLTRQHARLAVAADRGDSGAASDDVHVQRAALRVYGHLCRAAPVPQRTTAQGSELNHFTSLMLRIFSAELVMTKNAGILVPVAASTTAAEQILRLFANLSGPRAQEAALPYTLAASLVIFAAAATQKGYCIPPSLLTPLVAYFSETQSMHYYCVAAASAEVPVHVAVSGSLVLLHLLLWSSVPEGEWARGDGELWPLLQRMQTVKETDQGPGAVATAPATAAAHRVAAWLRVSGDQQRSLLWLLLLSAKQRDTSWCSAVVNAFSSPASSTVINCAVSSVYAQLPQAQLKSVTALLYACGNNDNPSQASQTLDRVLSASLQLPIRTLTLETLVSQIQRFSAGRQATSVLVLGAASIRALSERCATISRKQADDEFTVEDFLHVLQPLLVGPTAGLPLRFTVVVLTPASIAELQHMYAGADNAPQHASAFVRSLHDALFSRAMPSAYQVHAASSWPLLPSLALALREQELQSVDGLREATAAARHLERTLPKESRPVVSLWVEKEALFDSPHALSAKAEVLRHYGVREVSTYRAHVERAKRDIFSPVRSGAEATPHPTGAHVTGEASLAEAKAARRTRHHSLLSAVSERSRRQRSV</sequence>
<dbReference type="GO" id="GO:0048038">
    <property type="term" value="F:quinone binding"/>
    <property type="evidence" value="ECO:0007669"/>
    <property type="project" value="InterPro"/>
</dbReference>
<dbReference type="EMBL" id="BLBS01000057">
    <property type="protein sequence ID" value="GET93352.1"/>
    <property type="molecule type" value="Genomic_DNA"/>
</dbReference>
<feature type="region of interest" description="Disordered" evidence="1">
    <location>
        <begin position="1075"/>
        <end position="1098"/>
    </location>
</feature>
<reference evidence="2" key="1">
    <citation type="submission" date="2019-11" db="EMBL/GenBank/DDBJ databases">
        <title>Leishmania tarentolae CDS.</title>
        <authorList>
            <person name="Goto Y."/>
            <person name="Yamagishi J."/>
        </authorList>
    </citation>
    <scope>NUCLEOTIDE SEQUENCE [LARGE SCALE GENOMIC DNA]</scope>
    <source>
        <strain evidence="2">Parrot Tar II</strain>
    </source>
</reference>
<keyword evidence="3" id="KW-1185">Reference proteome</keyword>